<dbReference type="KEGG" id="ure:UREG_04336"/>
<comment type="catalytic activity">
    <reaction evidence="7">
        <text>L-threonyl-[protein] + ATP = O-phospho-L-threonyl-[protein] + ADP + H(+)</text>
        <dbReference type="Rhea" id="RHEA:46608"/>
        <dbReference type="Rhea" id="RHEA-COMP:11060"/>
        <dbReference type="Rhea" id="RHEA-COMP:11605"/>
        <dbReference type="ChEBI" id="CHEBI:15378"/>
        <dbReference type="ChEBI" id="CHEBI:30013"/>
        <dbReference type="ChEBI" id="CHEBI:30616"/>
        <dbReference type="ChEBI" id="CHEBI:61977"/>
        <dbReference type="ChEBI" id="CHEBI:456216"/>
        <dbReference type="EC" id="2.7.11.1"/>
    </reaction>
</comment>
<dbReference type="AlphaFoldDB" id="C4JND0"/>
<evidence type="ECO:0000256" key="8">
    <source>
        <dbReference type="ARBA" id="ARBA00048679"/>
    </source>
</evidence>
<keyword evidence="5" id="KW-0418">Kinase</keyword>
<dbReference type="PROSITE" id="PS50011">
    <property type="entry name" value="PROTEIN_KINASE_DOM"/>
    <property type="match status" value="1"/>
</dbReference>
<keyword evidence="4 9" id="KW-0547">Nucleotide-binding</keyword>
<dbReference type="SUPFAM" id="SSF56112">
    <property type="entry name" value="Protein kinase-like (PK-like)"/>
    <property type="match status" value="1"/>
</dbReference>
<keyword evidence="2" id="KW-0723">Serine/threonine-protein kinase</keyword>
<dbReference type="InterPro" id="IPR051334">
    <property type="entry name" value="SRPK"/>
</dbReference>
<dbReference type="OrthoDB" id="4202152at2759"/>
<dbReference type="PANTHER" id="PTHR47634">
    <property type="entry name" value="PROTEIN KINASE DOMAIN-CONTAINING PROTEIN-RELATED"/>
    <property type="match status" value="1"/>
</dbReference>
<protein>
    <recommendedName>
        <fullName evidence="1">non-specific serine/threonine protein kinase</fullName>
        <ecNumber evidence="1">2.7.11.1</ecNumber>
    </recommendedName>
</protein>
<evidence type="ECO:0000256" key="4">
    <source>
        <dbReference type="ARBA" id="ARBA00022741"/>
    </source>
</evidence>
<evidence type="ECO:0000313" key="12">
    <source>
        <dbReference type="Proteomes" id="UP000002058"/>
    </source>
</evidence>
<evidence type="ECO:0000313" key="11">
    <source>
        <dbReference type="EMBL" id="EEP79490.1"/>
    </source>
</evidence>
<dbReference type="HOGENOM" id="CLU_000288_81_13_1"/>
<evidence type="ECO:0000256" key="5">
    <source>
        <dbReference type="ARBA" id="ARBA00022777"/>
    </source>
</evidence>
<dbReference type="eggNOG" id="KOG1290">
    <property type="taxonomic scope" value="Eukaryota"/>
</dbReference>
<dbReference type="Gene3D" id="1.10.510.10">
    <property type="entry name" value="Transferase(Phosphotransferase) domain 1"/>
    <property type="match status" value="1"/>
</dbReference>
<evidence type="ECO:0000256" key="2">
    <source>
        <dbReference type="ARBA" id="ARBA00022527"/>
    </source>
</evidence>
<accession>C4JND0</accession>
<sequence>MIGDELHNGRYVIAHKLGFGRSATVWLAEDREKCQLVALKISTAESVDRTNELKYLSQFRDAAKSQLPGKVNVPTLLDSFTFSGPNGTHLCLVTDTARISIHEAKDASYHRLLHLPAARAITSQLILGLQFIHAQGIVHGGTFGPDFQVFKKLTLNTDLHLGNVLLSLPPGMQSMNCEQLYAKTGEPTKEFIIHHDGAPLDDGVPPEAIVPVWLGLGSDEITLADSPIQIADFGEAFSPKVTKQFVAHTPLLLAPPEAFFAEAGADEPLSFPGDIWTLACAIWELFGLTHHFRPSCHTG</sequence>
<dbReference type="GO" id="GO:0050684">
    <property type="term" value="P:regulation of mRNA processing"/>
    <property type="evidence" value="ECO:0007669"/>
    <property type="project" value="TreeGrafter"/>
</dbReference>
<organism evidence="11 12">
    <name type="scientific">Uncinocarpus reesii (strain UAMH 1704)</name>
    <dbReference type="NCBI Taxonomy" id="336963"/>
    <lineage>
        <taxon>Eukaryota</taxon>
        <taxon>Fungi</taxon>
        <taxon>Dikarya</taxon>
        <taxon>Ascomycota</taxon>
        <taxon>Pezizomycotina</taxon>
        <taxon>Eurotiomycetes</taxon>
        <taxon>Eurotiomycetidae</taxon>
        <taxon>Onygenales</taxon>
        <taxon>Onygenaceae</taxon>
        <taxon>Uncinocarpus</taxon>
    </lineage>
</organism>
<dbReference type="GO" id="GO:0005524">
    <property type="term" value="F:ATP binding"/>
    <property type="evidence" value="ECO:0007669"/>
    <property type="project" value="UniProtKB-UniRule"/>
</dbReference>
<reference evidence="12" key="1">
    <citation type="journal article" date="2009" name="Genome Res.">
        <title>Comparative genomic analyses of the human fungal pathogens Coccidioides and their relatives.</title>
        <authorList>
            <person name="Sharpton T.J."/>
            <person name="Stajich J.E."/>
            <person name="Rounsley S.D."/>
            <person name="Gardner M.J."/>
            <person name="Wortman J.R."/>
            <person name="Jordar V.S."/>
            <person name="Maiti R."/>
            <person name="Kodira C.D."/>
            <person name="Neafsey D.E."/>
            <person name="Zeng Q."/>
            <person name="Hung C.-Y."/>
            <person name="McMahan C."/>
            <person name="Muszewska A."/>
            <person name="Grynberg M."/>
            <person name="Mandel M.A."/>
            <person name="Kellner E.M."/>
            <person name="Barker B.M."/>
            <person name="Galgiani J.N."/>
            <person name="Orbach M.J."/>
            <person name="Kirkland T.N."/>
            <person name="Cole G.T."/>
            <person name="Henn M.R."/>
            <person name="Birren B.W."/>
            <person name="Taylor J.W."/>
        </authorList>
    </citation>
    <scope>NUCLEOTIDE SEQUENCE [LARGE SCALE GENOMIC DNA]</scope>
    <source>
        <strain evidence="12">UAMH 1704</strain>
    </source>
</reference>
<proteinExistence type="predicted"/>
<dbReference type="SMART" id="SM00220">
    <property type="entry name" value="S_TKc"/>
    <property type="match status" value="1"/>
</dbReference>
<keyword evidence="6 9" id="KW-0067">ATP-binding</keyword>
<comment type="catalytic activity">
    <reaction evidence="8">
        <text>L-seryl-[protein] + ATP = O-phospho-L-seryl-[protein] + ADP + H(+)</text>
        <dbReference type="Rhea" id="RHEA:17989"/>
        <dbReference type="Rhea" id="RHEA-COMP:9863"/>
        <dbReference type="Rhea" id="RHEA-COMP:11604"/>
        <dbReference type="ChEBI" id="CHEBI:15378"/>
        <dbReference type="ChEBI" id="CHEBI:29999"/>
        <dbReference type="ChEBI" id="CHEBI:30616"/>
        <dbReference type="ChEBI" id="CHEBI:83421"/>
        <dbReference type="ChEBI" id="CHEBI:456216"/>
        <dbReference type="EC" id="2.7.11.1"/>
    </reaction>
</comment>
<dbReference type="GO" id="GO:0000245">
    <property type="term" value="P:spliceosomal complex assembly"/>
    <property type="evidence" value="ECO:0007669"/>
    <property type="project" value="TreeGrafter"/>
</dbReference>
<feature type="binding site" evidence="9">
    <location>
        <position position="40"/>
    </location>
    <ligand>
        <name>ATP</name>
        <dbReference type="ChEBI" id="CHEBI:30616"/>
    </ligand>
</feature>
<dbReference type="InParanoid" id="C4JND0"/>
<evidence type="ECO:0000256" key="3">
    <source>
        <dbReference type="ARBA" id="ARBA00022679"/>
    </source>
</evidence>
<dbReference type="Proteomes" id="UP000002058">
    <property type="component" value="Unassembled WGS sequence"/>
</dbReference>
<name>C4JND0_UNCRE</name>
<evidence type="ECO:0000256" key="9">
    <source>
        <dbReference type="PROSITE-ProRule" id="PRU10141"/>
    </source>
</evidence>
<evidence type="ECO:0000256" key="7">
    <source>
        <dbReference type="ARBA" id="ARBA00047899"/>
    </source>
</evidence>
<dbReference type="Pfam" id="PF00069">
    <property type="entry name" value="Pkinase"/>
    <property type="match status" value="1"/>
</dbReference>
<feature type="domain" description="Protein kinase" evidence="10">
    <location>
        <begin position="11"/>
        <end position="299"/>
    </location>
</feature>
<dbReference type="PROSITE" id="PS00107">
    <property type="entry name" value="PROTEIN_KINASE_ATP"/>
    <property type="match status" value="1"/>
</dbReference>
<evidence type="ECO:0000256" key="1">
    <source>
        <dbReference type="ARBA" id="ARBA00012513"/>
    </source>
</evidence>
<dbReference type="GO" id="GO:0004674">
    <property type="term" value="F:protein serine/threonine kinase activity"/>
    <property type="evidence" value="ECO:0007669"/>
    <property type="project" value="UniProtKB-KW"/>
</dbReference>
<dbReference type="VEuPathDB" id="FungiDB:UREG_04336"/>
<gene>
    <name evidence="11" type="ORF">UREG_04336</name>
</gene>
<dbReference type="PANTHER" id="PTHR47634:SF9">
    <property type="entry name" value="PROTEIN KINASE DOMAIN-CONTAINING PROTEIN-RELATED"/>
    <property type="match status" value="1"/>
</dbReference>
<keyword evidence="12" id="KW-1185">Reference proteome</keyword>
<dbReference type="InterPro" id="IPR000719">
    <property type="entry name" value="Prot_kinase_dom"/>
</dbReference>
<dbReference type="InterPro" id="IPR017441">
    <property type="entry name" value="Protein_kinase_ATP_BS"/>
</dbReference>
<evidence type="ECO:0000259" key="10">
    <source>
        <dbReference type="PROSITE" id="PS50011"/>
    </source>
</evidence>
<dbReference type="Gene3D" id="3.30.200.20">
    <property type="entry name" value="Phosphorylase Kinase, domain 1"/>
    <property type="match status" value="1"/>
</dbReference>
<keyword evidence="3" id="KW-0808">Transferase</keyword>
<dbReference type="InterPro" id="IPR011009">
    <property type="entry name" value="Kinase-like_dom_sf"/>
</dbReference>
<dbReference type="RefSeq" id="XP_002544819.1">
    <property type="nucleotide sequence ID" value="XM_002544773.1"/>
</dbReference>
<dbReference type="EMBL" id="CH476616">
    <property type="protein sequence ID" value="EEP79490.1"/>
    <property type="molecule type" value="Genomic_DNA"/>
</dbReference>
<dbReference type="EC" id="2.7.11.1" evidence="1"/>
<evidence type="ECO:0000256" key="6">
    <source>
        <dbReference type="ARBA" id="ARBA00022840"/>
    </source>
</evidence>
<dbReference type="GeneID" id="8438322"/>